<dbReference type="EMBL" id="BTSY01000004">
    <property type="protein sequence ID" value="GMT21864.1"/>
    <property type="molecule type" value="Genomic_DNA"/>
</dbReference>
<evidence type="ECO:0000313" key="2">
    <source>
        <dbReference type="EMBL" id="GMT21865.1"/>
    </source>
</evidence>
<feature type="non-terminal residue" evidence="2">
    <location>
        <position position="227"/>
    </location>
</feature>
<proteinExistence type="predicted"/>
<name>A0AAV5VTH2_9BILA</name>
<protein>
    <submittedName>
        <fullName evidence="2">Uncharacterized protein</fullName>
    </submittedName>
</protein>
<keyword evidence="3" id="KW-1185">Reference proteome</keyword>
<evidence type="ECO:0000313" key="3">
    <source>
        <dbReference type="Proteomes" id="UP001432322"/>
    </source>
</evidence>
<evidence type="ECO:0000313" key="1">
    <source>
        <dbReference type="EMBL" id="GMT21864.1"/>
    </source>
</evidence>
<organism evidence="2 3">
    <name type="scientific">Pristionchus fissidentatus</name>
    <dbReference type="NCBI Taxonomy" id="1538716"/>
    <lineage>
        <taxon>Eukaryota</taxon>
        <taxon>Metazoa</taxon>
        <taxon>Ecdysozoa</taxon>
        <taxon>Nematoda</taxon>
        <taxon>Chromadorea</taxon>
        <taxon>Rhabditida</taxon>
        <taxon>Rhabditina</taxon>
        <taxon>Diplogasteromorpha</taxon>
        <taxon>Diplogasteroidea</taxon>
        <taxon>Neodiplogasteridae</taxon>
        <taxon>Pristionchus</taxon>
    </lineage>
</organism>
<feature type="non-terminal residue" evidence="2">
    <location>
        <position position="1"/>
    </location>
</feature>
<dbReference type="EMBL" id="BTSY01000004">
    <property type="protein sequence ID" value="GMT21865.1"/>
    <property type="molecule type" value="Genomic_DNA"/>
</dbReference>
<dbReference type="Proteomes" id="UP001432322">
    <property type="component" value="Unassembled WGS sequence"/>
</dbReference>
<reference evidence="2" key="1">
    <citation type="submission" date="2023-10" db="EMBL/GenBank/DDBJ databases">
        <title>Genome assembly of Pristionchus species.</title>
        <authorList>
            <person name="Yoshida K."/>
            <person name="Sommer R.J."/>
        </authorList>
    </citation>
    <scope>NUCLEOTIDE SEQUENCE</scope>
    <source>
        <strain evidence="2">RS5133</strain>
    </source>
</reference>
<dbReference type="AlphaFoldDB" id="A0AAV5VTH2"/>
<comment type="caution">
    <text evidence="2">The sequence shown here is derived from an EMBL/GenBank/DDBJ whole genome shotgun (WGS) entry which is preliminary data.</text>
</comment>
<accession>A0AAV5VTH2</accession>
<sequence length="227" mass="25278">IGVARFSESCGLNGPVVAISWAIRHLVVEHAGYAEICICQLVVIARVDGKIIRLEIPMNNPGRIQIFQGSQQLGKHSLEMDESEDLLVLCAFCIQKNAQIVTSKFGCEIHRFKLCCGIVGRIREFQPGNVVVAQFSQKLQFAETALRLLDIFEWRYEFLHCDARIRGVGAVENHHGSVASAPAVYRRGQSSIDRVWNEKIGIRFCADLCEFLSSAHCPKTLTHDAGL</sequence>
<gene>
    <name evidence="1" type="ORF">PFISCL1PPCAC_13161</name>
    <name evidence="2" type="ORF">PFISCL1PPCAC_13162</name>
</gene>